<evidence type="ECO:0000313" key="2">
    <source>
        <dbReference type="EMBL" id="CAL6097618.1"/>
    </source>
</evidence>
<evidence type="ECO:0000313" key="1">
    <source>
        <dbReference type="EMBL" id="CAI9956565.1"/>
    </source>
</evidence>
<dbReference type="AlphaFoldDB" id="A0AA86QD54"/>
<comment type="caution">
    <text evidence="1">The sequence shown here is derived from an EMBL/GenBank/DDBJ whole genome shotgun (WGS) entry which is preliminary data.</text>
</comment>
<gene>
    <name evidence="1" type="ORF">HINF_LOCUS44210</name>
    <name evidence="2" type="ORF">HINF_LOCUS69168</name>
</gene>
<dbReference type="EMBL" id="CAXDID020000500">
    <property type="protein sequence ID" value="CAL6097618.1"/>
    <property type="molecule type" value="Genomic_DNA"/>
</dbReference>
<sequence>MIGNACTLVYCFMPGQIVVNGACVCQTLGAFVDAGICTCGVHGLNISNICSCPTNSVLVNNECTCNMIVGQIMQSGSCICPITGQIVESGVCKCPSGFEIVNGACKEGNIHVINSTDISMICSQQISVSSFEVSSITDSVSSSNFASGYVFSSTLTNAFIDIQNNVYSNAVLPLFANQIQFIRIKIQVGVQNSNAGSFLSNSNSIYINQLNIMSKLGTQLNIISGQMSILLSTSNNANISSLMINLSISSPNGDISLINNINSVLNIQTYSIQGNYYSQCTVAMIGLNINSASISINLLNFLPYTYNVGNYSSYLISYILQSTIILTNISIVSGNKSVQSILISISSSFSNKFQFGGLIQQLTNTSVTLTNLIQDCHQYYNTKAITRSGILIGQALDYNSLFITNLCQYQFIFTTSENGQITQFGLIGLFEGNVDIKQSFLTFNITSSTLDTFGIIGWLLQYKSNNYANIQNMRTTINTFTYSSGFSLAVIVGMINSNQCQVINTVVNNSNITSAGQSAGIFGLTNGNLSIQTQITIQNVIIGNSIFISSDFFGLAAGFIAQPSGSNISITNSAIQNIQVLGNAVAFFIIDSQNMNNIFSVSSCQTIGNNYMNAVIQSNCGTVTNLIIPKGC</sequence>
<dbReference type="Proteomes" id="UP001642409">
    <property type="component" value="Unassembled WGS sequence"/>
</dbReference>
<proteinExistence type="predicted"/>
<reference evidence="2 3" key="2">
    <citation type="submission" date="2024-07" db="EMBL/GenBank/DDBJ databases">
        <authorList>
            <person name="Akdeniz Z."/>
        </authorList>
    </citation>
    <scope>NUCLEOTIDE SEQUENCE [LARGE SCALE GENOMIC DNA]</scope>
</reference>
<organism evidence="1">
    <name type="scientific">Hexamita inflata</name>
    <dbReference type="NCBI Taxonomy" id="28002"/>
    <lineage>
        <taxon>Eukaryota</taxon>
        <taxon>Metamonada</taxon>
        <taxon>Diplomonadida</taxon>
        <taxon>Hexamitidae</taxon>
        <taxon>Hexamitinae</taxon>
        <taxon>Hexamita</taxon>
    </lineage>
</organism>
<protein>
    <submittedName>
        <fullName evidence="2">Hypothetical_protein</fullName>
    </submittedName>
</protein>
<reference evidence="1" key="1">
    <citation type="submission" date="2023-06" db="EMBL/GenBank/DDBJ databases">
        <authorList>
            <person name="Kurt Z."/>
        </authorList>
    </citation>
    <scope>NUCLEOTIDE SEQUENCE</scope>
</reference>
<dbReference type="EMBL" id="CATOUU010000877">
    <property type="protein sequence ID" value="CAI9956565.1"/>
    <property type="molecule type" value="Genomic_DNA"/>
</dbReference>
<accession>A0AA86QD54</accession>
<keyword evidence="3" id="KW-1185">Reference proteome</keyword>
<name>A0AA86QD54_9EUKA</name>
<evidence type="ECO:0000313" key="3">
    <source>
        <dbReference type="Proteomes" id="UP001642409"/>
    </source>
</evidence>